<evidence type="ECO:0000313" key="2">
    <source>
        <dbReference type="EMBL" id="WWF04837.1"/>
    </source>
</evidence>
<dbReference type="Proteomes" id="UP001381003">
    <property type="component" value="Chromosome"/>
</dbReference>
<organism evidence="2 3">
    <name type="scientific">Janibacter terrae</name>
    <dbReference type="NCBI Taxonomy" id="103817"/>
    <lineage>
        <taxon>Bacteria</taxon>
        <taxon>Bacillati</taxon>
        <taxon>Actinomycetota</taxon>
        <taxon>Actinomycetes</taxon>
        <taxon>Micrococcales</taxon>
        <taxon>Intrasporangiaceae</taxon>
        <taxon>Janibacter</taxon>
    </lineage>
</organism>
<keyword evidence="1" id="KW-0812">Transmembrane</keyword>
<evidence type="ECO:0000256" key="1">
    <source>
        <dbReference type="SAM" id="Phobius"/>
    </source>
</evidence>
<evidence type="ECO:0008006" key="4">
    <source>
        <dbReference type="Google" id="ProtNLM"/>
    </source>
</evidence>
<evidence type="ECO:0000313" key="3">
    <source>
        <dbReference type="Proteomes" id="UP001381003"/>
    </source>
</evidence>
<proteinExistence type="predicted"/>
<reference evidence="2 3" key="1">
    <citation type="submission" date="2022-09" db="EMBL/GenBank/DDBJ databases">
        <title>Complete genome sequence of Janibacter terrae strain COS04-44, PCL-degrading bacteria isolated from oil spilled coast.</title>
        <authorList>
            <person name="Park H."/>
            <person name="Kim J.Y."/>
            <person name="An S.H."/>
            <person name="Lee C.M."/>
            <person name="Weon H.-Y."/>
        </authorList>
    </citation>
    <scope>NUCLEOTIDE SEQUENCE [LARGE SCALE GENOMIC DNA]</scope>
    <source>
        <strain evidence="2 3">COS04-44</strain>
    </source>
</reference>
<dbReference type="RefSeq" id="WP_338538042.1">
    <property type="nucleotide sequence ID" value="NZ_CP104874.1"/>
</dbReference>
<keyword evidence="1" id="KW-1133">Transmembrane helix</keyword>
<feature type="transmembrane region" description="Helical" evidence="1">
    <location>
        <begin position="123"/>
        <end position="142"/>
    </location>
</feature>
<feature type="transmembrane region" description="Helical" evidence="1">
    <location>
        <begin position="149"/>
        <end position="179"/>
    </location>
</feature>
<feature type="transmembrane region" description="Helical" evidence="1">
    <location>
        <begin position="359"/>
        <end position="383"/>
    </location>
</feature>
<sequence>MTRPGVLGAVVGALVGVVVLGPALAPGYTLHYDLVFVPDLPLSARTLGTDGSVPRAVPNDLVVALLGTVLPGWLVQKLVLLGCFVLGGAGAGRLARTAPGAVATAMLWSWNPWVGERLGIGHWGYLLGFALLPWVLVAATRVRTSRGLALLAATLTAAALGGSTPGVLATLVAAVTVLSLDGSIRLRSRDLALVAGISLLANAAWWWPFLRASSHAADAGGAAAFAAGADTPFGVLGSLLLGGGLWNDRTWFVERTTWPVALGALLAVLLVLALALRSPAWWRAPVTRAATASGVLGLLLAGLAALPGGRTLLEAVVTTVPGGGLLRDGQKFVALWVLLLAVATAVVVDRLVERDLPRVLVAVAVLWPVATLPTLAAGHAGAWGSVDYPDDVLAVAREVGRSGEPAAVFPWSTYRRYAWDGDRVVLDPWNRLLPQQVVSDDRLPLRDRTVAGEDPASARVAEALASGGDVPGVLRSLGVRWVVVQTDQPAPEGTVPALDGLATRTVGDLRVVDLGRPDPVSDDADALRGLGLAGTAAALIGSVGGLWRTRRGGTGDTSARLAAK</sequence>
<feature type="transmembrane region" description="Helical" evidence="1">
    <location>
        <begin position="222"/>
        <end position="246"/>
    </location>
</feature>
<feature type="transmembrane region" description="Helical" evidence="1">
    <location>
        <begin position="191"/>
        <end position="210"/>
    </location>
</feature>
<keyword evidence="3" id="KW-1185">Reference proteome</keyword>
<feature type="transmembrane region" description="Helical" evidence="1">
    <location>
        <begin position="258"/>
        <end position="277"/>
    </location>
</feature>
<feature type="transmembrane region" description="Helical" evidence="1">
    <location>
        <begin position="333"/>
        <end position="352"/>
    </location>
</feature>
<name>A0ABZ2FC15_9MICO</name>
<accession>A0ABZ2FC15</accession>
<dbReference type="EMBL" id="CP104874">
    <property type="protein sequence ID" value="WWF04837.1"/>
    <property type="molecule type" value="Genomic_DNA"/>
</dbReference>
<feature type="transmembrane region" description="Helical" evidence="1">
    <location>
        <begin position="289"/>
        <end position="313"/>
    </location>
</feature>
<protein>
    <recommendedName>
        <fullName evidence="4">Glycosyltransferase RgtA/B/C/D-like domain-containing protein</fullName>
    </recommendedName>
</protein>
<gene>
    <name evidence="2" type="ORF">N5P18_14350</name>
</gene>
<keyword evidence="1" id="KW-0472">Membrane</keyword>